<name>A0A914WRJ2_9BILA</name>
<dbReference type="Pfam" id="PF03435">
    <property type="entry name" value="Sacchrp_dh_NADP"/>
    <property type="match status" value="1"/>
</dbReference>
<dbReference type="FunFam" id="3.30.360.10:FF:000008">
    <property type="entry name" value="Alpha-aminoadipic semialdehyde synthase, mitochondrial"/>
    <property type="match status" value="1"/>
</dbReference>
<reference evidence="11" key="1">
    <citation type="submission" date="2022-11" db="UniProtKB">
        <authorList>
            <consortium name="WormBaseParasite"/>
        </authorList>
    </citation>
    <scope>IDENTIFICATION</scope>
</reference>
<evidence type="ECO:0000313" key="11">
    <source>
        <dbReference type="WBParaSite" id="PSAMB.scaffold498size49261.g6463.t1"/>
    </source>
</evidence>
<protein>
    <submittedName>
        <fullName evidence="11">Saccharopine dehydrogenase (NAD(+), L-glutamate-forming)</fullName>
    </submittedName>
</protein>
<dbReference type="SUPFAM" id="SSF51735">
    <property type="entry name" value="NAD(P)-binding Rossmann-fold domains"/>
    <property type="match status" value="1"/>
</dbReference>
<dbReference type="InterPro" id="IPR007886">
    <property type="entry name" value="AlaDH/PNT_N"/>
</dbReference>
<evidence type="ECO:0000256" key="7">
    <source>
        <dbReference type="ARBA" id="ARBA00025744"/>
    </source>
</evidence>
<dbReference type="Gene3D" id="3.40.50.720">
    <property type="entry name" value="NAD(P)-binding Rossmann-like Domain"/>
    <property type="match status" value="2"/>
</dbReference>
<dbReference type="SUPFAM" id="SSF55347">
    <property type="entry name" value="Glyceraldehyde-3-phosphate dehydrogenase-like, C-terminal domain"/>
    <property type="match status" value="1"/>
</dbReference>
<dbReference type="Pfam" id="PF05222">
    <property type="entry name" value="AlaDh_PNT_N"/>
    <property type="match status" value="1"/>
</dbReference>
<dbReference type="GO" id="GO:0004753">
    <property type="term" value="F:saccharopine dehydrogenase activity"/>
    <property type="evidence" value="ECO:0007669"/>
    <property type="project" value="TreeGrafter"/>
</dbReference>
<evidence type="ECO:0000256" key="3">
    <source>
        <dbReference type="ARBA" id="ARBA00005624"/>
    </source>
</evidence>
<evidence type="ECO:0000256" key="1">
    <source>
        <dbReference type="ARBA" id="ARBA00004682"/>
    </source>
</evidence>
<keyword evidence="6" id="KW-0511">Multifunctional enzyme</keyword>
<dbReference type="WBParaSite" id="PSAMB.scaffold498size49261.g6463.t1">
    <property type="protein sequence ID" value="PSAMB.scaffold498size49261.g6463.t1"/>
    <property type="gene ID" value="PSAMB.scaffold498size49261.g6463"/>
</dbReference>
<keyword evidence="4" id="KW-0521">NADP</keyword>
<dbReference type="Gene3D" id="3.30.360.10">
    <property type="entry name" value="Dihydrodipicolinate Reductase, domain 2"/>
    <property type="match status" value="1"/>
</dbReference>
<dbReference type="GO" id="GO:0005737">
    <property type="term" value="C:cytoplasm"/>
    <property type="evidence" value="ECO:0007669"/>
    <property type="project" value="TreeGrafter"/>
</dbReference>
<evidence type="ECO:0000256" key="2">
    <source>
        <dbReference type="ARBA" id="ARBA00004720"/>
    </source>
</evidence>
<dbReference type="AlphaFoldDB" id="A0A914WRJ2"/>
<evidence type="ECO:0000256" key="4">
    <source>
        <dbReference type="ARBA" id="ARBA00022857"/>
    </source>
</evidence>
<dbReference type="InterPro" id="IPR051168">
    <property type="entry name" value="AASS"/>
</dbReference>
<comment type="pathway">
    <text evidence="1">Amino-acid degradation; L-lysine degradation via saccharopine pathway; glutaryl-CoA from L-lysine: step 1/6.</text>
</comment>
<comment type="pathway">
    <text evidence="2">Amino-acid degradation; L-lysine degradation via saccharopine pathway; glutaryl-CoA from L-lysine: step 2/6.</text>
</comment>
<dbReference type="PANTHER" id="PTHR11133">
    <property type="entry name" value="SACCHAROPINE DEHYDROGENASE"/>
    <property type="match status" value="1"/>
</dbReference>
<dbReference type="SMART" id="SM01002">
    <property type="entry name" value="AlaDh_PNT_C"/>
    <property type="match status" value="1"/>
</dbReference>
<evidence type="ECO:0000259" key="8">
    <source>
        <dbReference type="SMART" id="SM01002"/>
    </source>
</evidence>
<organism evidence="10 11">
    <name type="scientific">Plectus sambesii</name>
    <dbReference type="NCBI Taxonomy" id="2011161"/>
    <lineage>
        <taxon>Eukaryota</taxon>
        <taxon>Metazoa</taxon>
        <taxon>Ecdysozoa</taxon>
        <taxon>Nematoda</taxon>
        <taxon>Chromadorea</taxon>
        <taxon>Plectida</taxon>
        <taxon>Plectina</taxon>
        <taxon>Plectoidea</taxon>
        <taxon>Plectidae</taxon>
        <taxon>Plectus</taxon>
    </lineage>
</organism>
<dbReference type="SMART" id="SM01003">
    <property type="entry name" value="AlaDh_PNT_N"/>
    <property type="match status" value="1"/>
</dbReference>
<feature type="domain" description="Alanine dehydrogenase/pyridine nucleotide transhydrogenase NAD(H)-binding" evidence="8">
    <location>
        <begin position="209"/>
        <end position="412"/>
    </location>
</feature>
<dbReference type="InterPro" id="IPR032095">
    <property type="entry name" value="Sacchrp_dh-like_C"/>
</dbReference>
<dbReference type="InterPro" id="IPR005097">
    <property type="entry name" value="Sacchrp_dh_NADP-bd"/>
</dbReference>
<dbReference type="FunFam" id="3.40.50.720:FF:000072">
    <property type="entry name" value="Saccharopine dehydrogenase [NADP(+), L-glutamate-forming]"/>
    <property type="match status" value="1"/>
</dbReference>
<dbReference type="Pfam" id="PF16653">
    <property type="entry name" value="Sacchrp_dh_C"/>
    <property type="match status" value="1"/>
</dbReference>
<evidence type="ECO:0000313" key="10">
    <source>
        <dbReference type="Proteomes" id="UP000887566"/>
    </source>
</evidence>
<dbReference type="InterPro" id="IPR007698">
    <property type="entry name" value="AlaDH/PNT_NAD(H)-bd"/>
</dbReference>
<dbReference type="Proteomes" id="UP000887566">
    <property type="component" value="Unplaced"/>
</dbReference>
<sequence length="947" mass="104778">MLLKWSHGIAWRRTAMTSPLRLFGRSLATTSGGRTPCVAIRRETINAWERRAPLAPGQVKKLVKMGIRVLIQPSNRRAFPIQDYIAAGAVVQEDLSEAQLIMSVKTVPIEELIPEKAYAFFSHTIKAQTENMPMLDVVLQRKIRLIDYEKMVDSKGRRIVMFGKWAGHAGIIDLFHGLGLRLLALGHHTPFLHIGLAHNYNDSHMAINAVRDAGYEIALNKMPRSLGPLVFVFTGSGNVSRGAQELFEHLPHEYVDVSTLPKVAQRGQLNKVYGCVVSRADHIVRKSGGVYDPEEFEQHPERYVSRFASEIAPYASVIVNGIFWGPKTPRLLTIPDAKHLLTPNVKQSLDVPGCPTLPHRLIALCDISADPGGSIEFMTVCTTIDKPFTIYDADLNTTTDDFDAPKGCLICSIDNMPAQMPIEATEQFGNLLLPYVPDMLNCSTDHPFDRLQCRDEVKNAIITSDGKLTPNFEYIAPLRLEKENTSAHKSRIVGGNRKRVLLLGAGYVTGPIINYFSKEKNIEVTVATETQQDGQRLAARSDNITSRVLDVIKDPDALEAMIGEHDICMSLLPYNLHPLVAKLCIKRKTNMVTSSYISPELQALDHAAQEAGVTIMNESGLDPGIDHMLAMECIDRVHEHGGKVISFESFCGGIPAPECSDNPLRYKFSWSPKAVLQALLNPAKFMKDGKVIELPAGGGVLDSEFQINFMPGFNLVGFANRDSTLYADVYGIAGDCKTVLRGTLRYKGFSSAVKAMKKVGLLSAEKSPLFNSAIGPDLTWKQLMAGLMNQQMDIFPDSLRNIAAEKLGKDMKFEFEALNQLDLFSETVAERYGTPLDTLAGHLAKELAYKPKERDLVILNHDIKIQLPGGTRERHRIHLTAYGEPEGFSAMARTVGYTSAIVAKMILDGEIQKTGMLRPLTKEVYRPALARLKDLGIEPITNITTLS</sequence>
<dbReference type="SUPFAM" id="SSF52283">
    <property type="entry name" value="Formate/glycerate dehydrogenase catalytic domain-like"/>
    <property type="match status" value="1"/>
</dbReference>
<comment type="similarity">
    <text evidence="7">In the C-terminal section; belongs to the saccharopine dehydrogenase family.</text>
</comment>
<dbReference type="CDD" id="cd12189">
    <property type="entry name" value="LKR_SDH_like"/>
    <property type="match status" value="1"/>
</dbReference>
<evidence type="ECO:0000256" key="6">
    <source>
        <dbReference type="ARBA" id="ARBA00023268"/>
    </source>
</evidence>
<proteinExistence type="inferred from homology"/>
<evidence type="ECO:0000256" key="5">
    <source>
        <dbReference type="ARBA" id="ARBA00023002"/>
    </source>
</evidence>
<dbReference type="PANTHER" id="PTHR11133:SF22">
    <property type="entry name" value="ALPHA-AMINOADIPIC SEMIALDEHYDE SYNTHASE, MITOCHONDRIAL"/>
    <property type="match status" value="1"/>
</dbReference>
<accession>A0A914WRJ2</accession>
<dbReference type="FunFam" id="3.40.50.720:FF:000087">
    <property type="entry name" value="alpha-aminoadipic semialdehyde synthase, mitochondrial"/>
    <property type="match status" value="1"/>
</dbReference>
<comment type="similarity">
    <text evidence="3">In the N-terminal section; belongs to the AlaDH/PNT family.</text>
</comment>
<feature type="domain" description="Alanine dehydrogenase/pyridine nucleotide transhydrogenase N-terminal" evidence="9">
    <location>
        <begin position="39"/>
        <end position="169"/>
    </location>
</feature>
<dbReference type="InterPro" id="IPR036291">
    <property type="entry name" value="NAD(P)-bd_dom_sf"/>
</dbReference>
<dbReference type="Gene3D" id="1.10.1870.10">
    <property type="entry name" value="Domain 3, Saccharopine reductase"/>
    <property type="match status" value="1"/>
</dbReference>
<keyword evidence="5" id="KW-0560">Oxidoreductase</keyword>
<evidence type="ECO:0000259" key="9">
    <source>
        <dbReference type="SMART" id="SM01003"/>
    </source>
</evidence>
<keyword evidence="10" id="KW-1185">Reference proteome</keyword>
<dbReference type="GO" id="GO:0019878">
    <property type="term" value="P:lysine biosynthetic process via aminoadipic acid"/>
    <property type="evidence" value="ECO:0007669"/>
    <property type="project" value="TreeGrafter"/>
</dbReference>